<dbReference type="GO" id="GO:0046983">
    <property type="term" value="F:protein dimerization activity"/>
    <property type="evidence" value="ECO:0007669"/>
    <property type="project" value="InterPro"/>
</dbReference>
<keyword evidence="4" id="KW-0539">Nucleus</keyword>
<dbReference type="Proteomes" id="UP000887575">
    <property type="component" value="Unassembled WGS sequence"/>
</dbReference>
<dbReference type="InterPro" id="IPR050370">
    <property type="entry name" value="HES_HEY"/>
</dbReference>
<dbReference type="PROSITE" id="PS50888">
    <property type="entry name" value="BHLH"/>
    <property type="match status" value="1"/>
</dbReference>
<protein>
    <submittedName>
        <fullName evidence="8">BHLH domain-containing protein</fullName>
    </submittedName>
</protein>
<reference evidence="8" key="1">
    <citation type="submission" date="2024-02" db="UniProtKB">
        <authorList>
            <consortium name="WormBaseParasite"/>
        </authorList>
    </citation>
    <scope>IDENTIFICATION</scope>
</reference>
<dbReference type="GO" id="GO:0005634">
    <property type="term" value="C:nucleus"/>
    <property type="evidence" value="ECO:0007669"/>
    <property type="project" value="UniProtKB-SubCell"/>
</dbReference>
<dbReference type="AlphaFoldDB" id="A0AAF3EX36"/>
<evidence type="ECO:0000313" key="7">
    <source>
        <dbReference type="Proteomes" id="UP000887575"/>
    </source>
</evidence>
<evidence type="ECO:0000256" key="4">
    <source>
        <dbReference type="ARBA" id="ARBA00023242"/>
    </source>
</evidence>
<dbReference type="PANTHER" id="PTHR10985">
    <property type="entry name" value="BASIC HELIX-LOOP-HELIX TRANSCRIPTION FACTOR, HES-RELATED"/>
    <property type="match status" value="1"/>
</dbReference>
<feature type="compositionally biased region" description="Acidic residues" evidence="5">
    <location>
        <begin position="231"/>
        <end position="246"/>
    </location>
</feature>
<keyword evidence="3" id="KW-0804">Transcription</keyword>
<comment type="subcellular location">
    <subcellularLocation>
        <location evidence="1">Nucleus</location>
    </subcellularLocation>
</comment>
<dbReference type="SUPFAM" id="SSF47459">
    <property type="entry name" value="HLH, helix-loop-helix DNA-binding domain"/>
    <property type="match status" value="1"/>
</dbReference>
<name>A0AAF3EX36_9BILA</name>
<dbReference type="CDD" id="cd11410">
    <property type="entry name" value="bHLH_O_HES"/>
    <property type="match status" value="1"/>
</dbReference>
<dbReference type="InterPro" id="IPR036638">
    <property type="entry name" value="HLH_DNA-bd_sf"/>
</dbReference>
<organism evidence="7 8">
    <name type="scientific">Mesorhabditis belari</name>
    <dbReference type="NCBI Taxonomy" id="2138241"/>
    <lineage>
        <taxon>Eukaryota</taxon>
        <taxon>Metazoa</taxon>
        <taxon>Ecdysozoa</taxon>
        <taxon>Nematoda</taxon>
        <taxon>Chromadorea</taxon>
        <taxon>Rhabditida</taxon>
        <taxon>Rhabditina</taxon>
        <taxon>Rhabditomorpha</taxon>
        <taxon>Rhabditoidea</taxon>
        <taxon>Rhabditidae</taxon>
        <taxon>Mesorhabditinae</taxon>
        <taxon>Mesorhabditis</taxon>
    </lineage>
</organism>
<feature type="region of interest" description="Disordered" evidence="5">
    <location>
        <begin position="1"/>
        <end position="41"/>
    </location>
</feature>
<keyword evidence="2" id="KW-0805">Transcription regulation</keyword>
<feature type="compositionally biased region" description="Basic and acidic residues" evidence="5">
    <location>
        <begin position="29"/>
        <end position="41"/>
    </location>
</feature>
<evidence type="ECO:0000259" key="6">
    <source>
        <dbReference type="PROSITE" id="PS50888"/>
    </source>
</evidence>
<evidence type="ECO:0000256" key="3">
    <source>
        <dbReference type="ARBA" id="ARBA00023163"/>
    </source>
</evidence>
<keyword evidence="7" id="KW-1185">Reference proteome</keyword>
<evidence type="ECO:0000313" key="8">
    <source>
        <dbReference type="WBParaSite" id="MBELARI_LOCUS18731"/>
    </source>
</evidence>
<feature type="compositionally biased region" description="Basic and acidic residues" evidence="5">
    <location>
        <begin position="259"/>
        <end position="270"/>
    </location>
</feature>
<feature type="region of interest" description="Disordered" evidence="5">
    <location>
        <begin position="167"/>
        <end position="270"/>
    </location>
</feature>
<evidence type="ECO:0000256" key="1">
    <source>
        <dbReference type="ARBA" id="ARBA00004123"/>
    </source>
</evidence>
<dbReference type="InterPro" id="IPR011598">
    <property type="entry name" value="bHLH_dom"/>
</dbReference>
<feature type="compositionally biased region" description="Low complexity" evidence="5">
    <location>
        <begin position="14"/>
        <end position="27"/>
    </location>
</feature>
<dbReference type="Gene3D" id="4.10.280.10">
    <property type="entry name" value="Helix-loop-helix DNA-binding domain"/>
    <property type="match status" value="1"/>
</dbReference>
<dbReference type="Pfam" id="PF00010">
    <property type="entry name" value="HLH"/>
    <property type="match status" value="1"/>
</dbReference>
<dbReference type="SMART" id="SM00353">
    <property type="entry name" value="HLH"/>
    <property type="match status" value="1"/>
</dbReference>
<sequence>MNIFTYPPQYSHLPSTSISPSPPDISSENMDRKTKKPLMEKRRRERINASLSTLKEILMAAYPQQNSKLEKADILEATVNYVRRLQTQHGGVQTAIAKEECRLMFRNGYDCAWKVTGQMAQEHLQTVLPPRSGPHVTQIHLGFIEQLKKLQHPPPFPFPGFMIHPDQLVSSIPTGHSTTKSSPASPESAYGSSPDVTPSSSAKQMPVSIPGIYPTTPLARPVKATQKEIDVELSNDEGDSDFDEDAPSPPAAKKPKLASQKEEQKVWRPF</sequence>
<accession>A0AAF3EX36</accession>
<evidence type="ECO:0000256" key="2">
    <source>
        <dbReference type="ARBA" id="ARBA00023015"/>
    </source>
</evidence>
<proteinExistence type="predicted"/>
<feature type="compositionally biased region" description="Polar residues" evidence="5">
    <location>
        <begin position="168"/>
        <end position="203"/>
    </location>
</feature>
<evidence type="ECO:0000256" key="5">
    <source>
        <dbReference type="SAM" id="MobiDB-lite"/>
    </source>
</evidence>
<feature type="domain" description="BHLH" evidence="6">
    <location>
        <begin position="31"/>
        <end position="85"/>
    </location>
</feature>
<dbReference type="WBParaSite" id="MBELARI_LOCUS18731">
    <property type="protein sequence ID" value="MBELARI_LOCUS18731"/>
    <property type="gene ID" value="MBELARI_LOCUS18731"/>
</dbReference>